<evidence type="ECO:0000259" key="5">
    <source>
        <dbReference type="SMART" id="SM00363"/>
    </source>
</evidence>
<dbReference type="InterPro" id="IPR042092">
    <property type="entry name" value="PsdUridine_s_RsuA/RluB/E/F_cat"/>
</dbReference>
<sequence>MSIRAYTNASNNMEPKRLNKFISDSGFCSRRDADELIEQGRVTVNGKIPNDPGMKVTPKDKVRIDDEMLRVKQEQPVYLIFNKPANMSATSDMAVRDNVVRAINFPATLEPTAMLEREAEGIIFLSNDGDFVRGVKRADNKFEKEYVVTVDKMITADFLQKISGGGAPIPGEERVNNSVSKETQTRFRIILKPGTDHYLKRMCESLGYKVVHLQRVRFGEFSLVKLPSGHWRVLTPQEVKSLTSLVPGGKGTSSRKASESSYDRPARGERTGTKSSAGSSYFKGEAPDAPSRSGAGKGPARSGRPGSPATKSSTRGSDGPRRTDTSRDGFKKTGTPRDVTGSPAKSSRGGDFKSAPKSASGRSAAPKSGGKRGDAPKGGGPKRGR</sequence>
<dbReference type="InterPro" id="IPR020103">
    <property type="entry name" value="PsdUridine_synth_cat_dom_sf"/>
</dbReference>
<dbReference type="InterPro" id="IPR020094">
    <property type="entry name" value="TruA/RsuA/RluB/E/F_N"/>
</dbReference>
<organism evidence="6 7">
    <name type="scientific">Pontibacter virosus</name>
    <dbReference type="NCBI Taxonomy" id="1765052"/>
    <lineage>
        <taxon>Bacteria</taxon>
        <taxon>Pseudomonadati</taxon>
        <taxon>Bacteroidota</taxon>
        <taxon>Cytophagia</taxon>
        <taxon>Cytophagales</taxon>
        <taxon>Hymenobacteraceae</taxon>
        <taxon>Pontibacter</taxon>
    </lineage>
</organism>
<dbReference type="Gene3D" id="3.30.70.580">
    <property type="entry name" value="Pseudouridine synthase I, catalytic domain, N-terminal subdomain"/>
    <property type="match status" value="1"/>
</dbReference>
<name>A0A2U1ANF0_9BACT</name>
<proteinExistence type="inferred from homology"/>
<evidence type="ECO:0000256" key="2">
    <source>
        <dbReference type="ARBA" id="ARBA00023235"/>
    </source>
</evidence>
<dbReference type="PANTHER" id="PTHR47683">
    <property type="entry name" value="PSEUDOURIDINE SYNTHASE FAMILY PROTEIN-RELATED"/>
    <property type="match status" value="1"/>
</dbReference>
<feature type="compositionally biased region" description="Basic and acidic residues" evidence="4">
    <location>
        <begin position="256"/>
        <end position="272"/>
    </location>
</feature>
<gene>
    <name evidence="6" type="ORF">C8E01_12044</name>
</gene>
<dbReference type="Gene3D" id="3.30.70.1560">
    <property type="entry name" value="Alpha-L RNA-binding motif"/>
    <property type="match status" value="1"/>
</dbReference>
<evidence type="ECO:0000313" key="7">
    <source>
        <dbReference type="Proteomes" id="UP000245466"/>
    </source>
</evidence>
<evidence type="ECO:0000256" key="4">
    <source>
        <dbReference type="SAM" id="MobiDB-lite"/>
    </source>
</evidence>
<evidence type="ECO:0000313" key="6">
    <source>
        <dbReference type="EMBL" id="PVY37942.1"/>
    </source>
</evidence>
<dbReference type="FunFam" id="3.10.290.10:FF:000003">
    <property type="entry name" value="Pseudouridine synthase"/>
    <property type="match status" value="1"/>
</dbReference>
<protein>
    <submittedName>
        <fullName evidence="6">Pseudouridine synthase</fullName>
    </submittedName>
</protein>
<dbReference type="Pfam" id="PF01479">
    <property type="entry name" value="S4"/>
    <property type="match status" value="1"/>
</dbReference>
<dbReference type="EMBL" id="QEKI01000020">
    <property type="protein sequence ID" value="PVY37942.1"/>
    <property type="molecule type" value="Genomic_DNA"/>
</dbReference>
<feature type="compositionally biased region" description="Basic and acidic residues" evidence="4">
    <location>
        <begin position="318"/>
        <end position="331"/>
    </location>
</feature>
<accession>A0A2U1ANF0</accession>
<keyword evidence="2" id="KW-0413">Isomerase</keyword>
<dbReference type="InterPro" id="IPR002942">
    <property type="entry name" value="S4_RNA-bd"/>
</dbReference>
<reference evidence="6 7" key="1">
    <citation type="submission" date="2018-04" db="EMBL/GenBank/DDBJ databases">
        <title>Genomic Encyclopedia of Type Strains, Phase IV (KMG-IV): sequencing the most valuable type-strain genomes for metagenomic binning, comparative biology and taxonomic classification.</title>
        <authorList>
            <person name="Goeker M."/>
        </authorList>
    </citation>
    <scope>NUCLEOTIDE SEQUENCE [LARGE SCALE GENOMIC DNA]</scope>
    <source>
        <strain evidence="6 7">DSM 100231</strain>
    </source>
</reference>
<comment type="caution">
    <text evidence="6">The sequence shown here is derived from an EMBL/GenBank/DDBJ whole genome shotgun (WGS) entry which is preliminary data.</text>
</comment>
<dbReference type="SUPFAM" id="SSF55120">
    <property type="entry name" value="Pseudouridine synthase"/>
    <property type="match status" value="1"/>
</dbReference>
<dbReference type="InterPro" id="IPR036986">
    <property type="entry name" value="S4_RNA-bd_sf"/>
</dbReference>
<dbReference type="SUPFAM" id="SSF55174">
    <property type="entry name" value="Alpha-L RNA-binding motif"/>
    <property type="match status" value="1"/>
</dbReference>
<comment type="similarity">
    <text evidence="1">Belongs to the pseudouridine synthase RsuA family.</text>
</comment>
<dbReference type="InterPro" id="IPR006145">
    <property type="entry name" value="PsdUridine_synth_RsuA/RluA"/>
</dbReference>
<dbReference type="Gene3D" id="3.10.290.10">
    <property type="entry name" value="RNA-binding S4 domain"/>
    <property type="match status" value="1"/>
</dbReference>
<dbReference type="PANTHER" id="PTHR47683:SF2">
    <property type="entry name" value="RNA-BINDING S4 DOMAIN-CONTAINING PROTEIN"/>
    <property type="match status" value="1"/>
</dbReference>
<keyword evidence="3" id="KW-0694">RNA-binding</keyword>
<dbReference type="AlphaFoldDB" id="A0A2U1ANF0"/>
<feature type="region of interest" description="Disordered" evidence="4">
    <location>
        <begin position="243"/>
        <end position="385"/>
    </location>
</feature>
<dbReference type="InterPro" id="IPR050343">
    <property type="entry name" value="RsuA_PseudoU_synthase"/>
</dbReference>
<dbReference type="CDD" id="cd00165">
    <property type="entry name" value="S4"/>
    <property type="match status" value="1"/>
</dbReference>
<feature type="domain" description="RNA-binding S4" evidence="5">
    <location>
        <begin position="16"/>
        <end position="76"/>
    </location>
</feature>
<dbReference type="Pfam" id="PF00849">
    <property type="entry name" value="PseudoU_synth_2"/>
    <property type="match status" value="1"/>
</dbReference>
<dbReference type="GO" id="GO:0000455">
    <property type="term" value="P:enzyme-directed rRNA pseudouridine synthesis"/>
    <property type="evidence" value="ECO:0007669"/>
    <property type="project" value="UniProtKB-ARBA"/>
</dbReference>
<keyword evidence="7" id="KW-1185">Reference proteome</keyword>
<evidence type="ECO:0000256" key="1">
    <source>
        <dbReference type="ARBA" id="ARBA00008348"/>
    </source>
</evidence>
<dbReference type="PROSITE" id="PS50889">
    <property type="entry name" value="S4"/>
    <property type="match status" value="1"/>
</dbReference>
<dbReference type="GO" id="GO:0120159">
    <property type="term" value="F:rRNA pseudouridine synthase activity"/>
    <property type="evidence" value="ECO:0007669"/>
    <property type="project" value="UniProtKB-ARBA"/>
</dbReference>
<evidence type="ECO:0000256" key="3">
    <source>
        <dbReference type="PROSITE-ProRule" id="PRU00182"/>
    </source>
</evidence>
<dbReference type="Proteomes" id="UP000245466">
    <property type="component" value="Unassembled WGS sequence"/>
</dbReference>
<dbReference type="SMART" id="SM00363">
    <property type="entry name" value="S4"/>
    <property type="match status" value="1"/>
</dbReference>
<dbReference type="GO" id="GO:0003723">
    <property type="term" value="F:RNA binding"/>
    <property type="evidence" value="ECO:0007669"/>
    <property type="project" value="UniProtKB-KW"/>
</dbReference>